<keyword evidence="3" id="KW-1185">Reference proteome</keyword>
<dbReference type="EMBL" id="JACHVQ010000003">
    <property type="protein sequence ID" value="MBB2893752.1"/>
    <property type="molecule type" value="Genomic_DNA"/>
</dbReference>
<dbReference type="Pfam" id="PF13602">
    <property type="entry name" value="ADH_zinc_N_2"/>
    <property type="match status" value="1"/>
</dbReference>
<dbReference type="Proteomes" id="UP000559182">
    <property type="component" value="Unassembled WGS sequence"/>
</dbReference>
<comment type="caution">
    <text evidence="2">The sequence shown here is derived from an EMBL/GenBank/DDBJ whole genome shotgun (WGS) entry which is preliminary data.</text>
</comment>
<dbReference type="InterPro" id="IPR036291">
    <property type="entry name" value="NAD(P)-bd_dom_sf"/>
</dbReference>
<dbReference type="PANTHER" id="PTHR11695">
    <property type="entry name" value="ALCOHOL DEHYDROGENASE RELATED"/>
    <property type="match status" value="1"/>
</dbReference>
<dbReference type="SUPFAM" id="SSF51735">
    <property type="entry name" value="NAD(P)-binding Rossmann-fold domains"/>
    <property type="match status" value="1"/>
</dbReference>
<dbReference type="Pfam" id="PF08240">
    <property type="entry name" value="ADH_N"/>
    <property type="match status" value="1"/>
</dbReference>
<evidence type="ECO:0000259" key="1">
    <source>
        <dbReference type="SMART" id="SM00829"/>
    </source>
</evidence>
<proteinExistence type="predicted"/>
<dbReference type="SMART" id="SM00829">
    <property type="entry name" value="PKS_ER"/>
    <property type="match status" value="1"/>
</dbReference>
<dbReference type="InterPro" id="IPR020843">
    <property type="entry name" value="ER"/>
</dbReference>
<dbReference type="AlphaFoldDB" id="A0A839NH50"/>
<dbReference type="GO" id="GO:0016491">
    <property type="term" value="F:oxidoreductase activity"/>
    <property type="evidence" value="ECO:0007669"/>
    <property type="project" value="InterPro"/>
</dbReference>
<dbReference type="CDD" id="cd05289">
    <property type="entry name" value="MDR_like_2"/>
    <property type="match status" value="1"/>
</dbReference>
<dbReference type="SUPFAM" id="SSF50129">
    <property type="entry name" value="GroES-like"/>
    <property type="match status" value="1"/>
</dbReference>
<feature type="domain" description="Enoyl reductase (ER)" evidence="1">
    <location>
        <begin position="11"/>
        <end position="315"/>
    </location>
</feature>
<protein>
    <submittedName>
        <fullName evidence="2">NADPH:quinone reductase-like Zn-dependent oxidoreductase</fullName>
    </submittedName>
</protein>
<sequence>MSAAVVQRRFGGPEVLELTDVPTPTAADLRPDEVLVRVAYAGVNVIDAMTRTGGGMAAAGAVTLPYTPGSDVAGTVEAVGSDVVDLTASQRVFGLIRFPAAGGTYAQHTVAPADHLIATPDTLTDEQAGALPLTGMTAWQALADTTTVQPGQRVLISGAAGGVGHLAVQIAHHLGATVIAIDAATKLDRLRELGADVTVDFRDAAAMTALEADPADVTLSLAPGSKDFAVRATRRGGVLVGLGGGADTVADAAAAAGVRLALTHVRTERAWLEAIAGLAAQGHLVPAVDEVFDLADVAEAHRALESGRVEGKIVLRA</sequence>
<dbReference type="InterPro" id="IPR013154">
    <property type="entry name" value="ADH-like_N"/>
</dbReference>
<dbReference type="InterPro" id="IPR050700">
    <property type="entry name" value="YIM1/Zinc_Alcohol_DH_Fams"/>
</dbReference>
<dbReference type="Gene3D" id="3.90.180.10">
    <property type="entry name" value="Medium-chain alcohol dehydrogenases, catalytic domain"/>
    <property type="match status" value="1"/>
</dbReference>
<accession>A0A839NH50</accession>
<reference evidence="2 3" key="1">
    <citation type="submission" date="2020-08" db="EMBL/GenBank/DDBJ databases">
        <title>Sequencing the genomes of 1000 actinobacteria strains.</title>
        <authorList>
            <person name="Klenk H.-P."/>
        </authorList>
    </citation>
    <scope>NUCLEOTIDE SEQUENCE [LARGE SCALE GENOMIC DNA]</scope>
    <source>
        <strain evidence="2 3">DSM 105369</strain>
    </source>
</reference>
<organism evidence="2 3">
    <name type="scientific">Flexivirga oryzae</name>
    <dbReference type="NCBI Taxonomy" id="1794944"/>
    <lineage>
        <taxon>Bacteria</taxon>
        <taxon>Bacillati</taxon>
        <taxon>Actinomycetota</taxon>
        <taxon>Actinomycetes</taxon>
        <taxon>Micrococcales</taxon>
        <taxon>Dermacoccaceae</taxon>
        <taxon>Flexivirga</taxon>
    </lineage>
</organism>
<dbReference type="InterPro" id="IPR011032">
    <property type="entry name" value="GroES-like_sf"/>
</dbReference>
<dbReference type="PANTHER" id="PTHR11695:SF294">
    <property type="entry name" value="RETICULON-4-INTERACTING PROTEIN 1, MITOCHONDRIAL"/>
    <property type="match status" value="1"/>
</dbReference>
<name>A0A839NH50_9MICO</name>
<gene>
    <name evidence="2" type="ORF">FHU39_003783</name>
</gene>
<evidence type="ECO:0000313" key="2">
    <source>
        <dbReference type="EMBL" id="MBB2893752.1"/>
    </source>
</evidence>
<dbReference type="Gene3D" id="3.40.50.720">
    <property type="entry name" value="NAD(P)-binding Rossmann-like Domain"/>
    <property type="match status" value="1"/>
</dbReference>
<dbReference type="RefSeq" id="WP_183322191.1">
    <property type="nucleotide sequence ID" value="NZ_JACHVQ010000003.1"/>
</dbReference>
<evidence type="ECO:0000313" key="3">
    <source>
        <dbReference type="Proteomes" id="UP000559182"/>
    </source>
</evidence>